<dbReference type="SUPFAM" id="SSF52777">
    <property type="entry name" value="CoA-dependent acyltransferases"/>
    <property type="match status" value="1"/>
</dbReference>
<dbReference type="InterPro" id="IPR036625">
    <property type="entry name" value="E3-bd_dom_sf"/>
</dbReference>
<dbReference type="InterPro" id="IPR023213">
    <property type="entry name" value="CAT-like_dom_sf"/>
</dbReference>
<reference evidence="9" key="1">
    <citation type="submission" date="2018-05" db="EMBL/GenBank/DDBJ databases">
        <authorList>
            <person name="Lanie J.A."/>
            <person name="Ng W.-L."/>
            <person name="Kazmierczak K.M."/>
            <person name="Andrzejewski T.M."/>
            <person name="Davidsen T.M."/>
            <person name="Wayne K.J."/>
            <person name="Tettelin H."/>
            <person name="Glass J.I."/>
            <person name="Rusch D."/>
            <person name="Podicherti R."/>
            <person name="Tsui H.-C.T."/>
            <person name="Winkler M.E."/>
        </authorList>
    </citation>
    <scope>NUCLEOTIDE SEQUENCE</scope>
</reference>
<keyword evidence="5" id="KW-0012">Acyltransferase</keyword>
<dbReference type="InterPro" id="IPR001078">
    <property type="entry name" value="2-oxoacid_DH_actylTfrase"/>
</dbReference>
<evidence type="ECO:0000256" key="5">
    <source>
        <dbReference type="ARBA" id="ARBA00023315"/>
    </source>
</evidence>
<dbReference type="GO" id="GO:0031405">
    <property type="term" value="F:lipoic acid binding"/>
    <property type="evidence" value="ECO:0007669"/>
    <property type="project" value="TreeGrafter"/>
</dbReference>
<feature type="domain" description="Lipoyl-binding" evidence="7">
    <location>
        <begin position="2"/>
        <end position="77"/>
    </location>
</feature>
<dbReference type="GO" id="GO:0005737">
    <property type="term" value="C:cytoplasm"/>
    <property type="evidence" value="ECO:0007669"/>
    <property type="project" value="TreeGrafter"/>
</dbReference>
<evidence type="ECO:0000256" key="6">
    <source>
        <dbReference type="SAM" id="MobiDB-lite"/>
    </source>
</evidence>
<keyword evidence="4" id="KW-0450">Lipoyl</keyword>
<dbReference type="Pfam" id="PF00198">
    <property type="entry name" value="2-oxoacid_dh"/>
    <property type="match status" value="1"/>
</dbReference>
<dbReference type="InterPro" id="IPR050743">
    <property type="entry name" value="2-oxoacid_DH_E2_comp"/>
</dbReference>
<dbReference type="Gene3D" id="4.10.320.10">
    <property type="entry name" value="E3-binding domain"/>
    <property type="match status" value="1"/>
</dbReference>
<comment type="similarity">
    <text evidence="2">Belongs to the 2-oxoacid dehydrogenase family.</text>
</comment>
<dbReference type="Gene3D" id="3.30.559.10">
    <property type="entry name" value="Chloramphenicol acetyltransferase-like domain"/>
    <property type="match status" value="1"/>
</dbReference>
<feature type="domain" description="Peripheral subunit-binding (PSBD)" evidence="8">
    <location>
        <begin position="127"/>
        <end position="164"/>
    </location>
</feature>
<evidence type="ECO:0000256" key="3">
    <source>
        <dbReference type="ARBA" id="ARBA00022679"/>
    </source>
</evidence>
<proteinExistence type="inferred from homology"/>
<evidence type="ECO:0000259" key="8">
    <source>
        <dbReference type="PROSITE" id="PS51826"/>
    </source>
</evidence>
<dbReference type="Gene3D" id="2.40.50.100">
    <property type="match status" value="1"/>
</dbReference>
<dbReference type="PROSITE" id="PS51826">
    <property type="entry name" value="PSBD"/>
    <property type="match status" value="1"/>
</dbReference>
<evidence type="ECO:0000256" key="2">
    <source>
        <dbReference type="ARBA" id="ARBA00007317"/>
    </source>
</evidence>
<accession>A0A381P6S3</accession>
<dbReference type="GO" id="GO:0016407">
    <property type="term" value="F:acetyltransferase activity"/>
    <property type="evidence" value="ECO:0007669"/>
    <property type="project" value="TreeGrafter"/>
</dbReference>
<evidence type="ECO:0000313" key="9">
    <source>
        <dbReference type="EMBL" id="SUZ62107.1"/>
    </source>
</evidence>
<dbReference type="PANTHER" id="PTHR43178">
    <property type="entry name" value="DIHYDROLIPOAMIDE ACETYLTRANSFERASE COMPONENT OF PYRUVATE DEHYDROGENASE COMPLEX"/>
    <property type="match status" value="1"/>
</dbReference>
<dbReference type="EMBL" id="UINC01000847">
    <property type="protein sequence ID" value="SUZ62107.1"/>
    <property type="molecule type" value="Genomic_DNA"/>
</dbReference>
<feature type="compositionally biased region" description="Pro residues" evidence="6">
    <location>
        <begin position="179"/>
        <end position="188"/>
    </location>
</feature>
<feature type="region of interest" description="Disordered" evidence="6">
    <location>
        <begin position="169"/>
        <end position="192"/>
    </location>
</feature>
<dbReference type="AlphaFoldDB" id="A0A381P6S3"/>
<dbReference type="SUPFAM" id="SSF47005">
    <property type="entry name" value="Peripheral subunit-binding domain of 2-oxo acid dehydrogenase complex"/>
    <property type="match status" value="1"/>
</dbReference>
<dbReference type="SUPFAM" id="SSF51230">
    <property type="entry name" value="Single hybrid motif"/>
    <property type="match status" value="1"/>
</dbReference>
<dbReference type="Pfam" id="PF00364">
    <property type="entry name" value="Biotin_lipoyl"/>
    <property type="match status" value="1"/>
</dbReference>
<dbReference type="Pfam" id="PF02817">
    <property type="entry name" value="E3_binding"/>
    <property type="match status" value="1"/>
</dbReference>
<keyword evidence="3" id="KW-0808">Transferase</keyword>
<sequence>MPHRFHLPDIGEGLEEAEVVEWLVAPGDVVVRDQPLVEVLTDKASSELPSPVAGTILRLGASEGERIRVGALLIEIDDGSVDGAAGTLDPEMPPVDEGIATADPPVDEGIATADPPTPDGPTMGRAKAAPATRRLAIESGVDLATVTGSGPGGRITTDDVRAAAAADRTTTAAGVTTAPPAPTAPPIRPDLGQMPVGRHPLRGIRGVVARNMAASWSEIPHIHTMDELDASLLVDFRNRMRSMGRPGAELVTHLSVAAVAAARALRRFPMVNGHVEGHPGEDIVIPESVNLGIAVATDSGLMVPVVADADRLDLFTMSSAIARVADRARQGDLSASDLSGATFTITNYGSLGGRFATPIIPPGQGAILGLGAVAERPIVVDGAVVARPTLPVVLGADHRLIDGDLAEAFRRSIVDDLSEPLHLLMGT</sequence>
<evidence type="ECO:0000256" key="4">
    <source>
        <dbReference type="ARBA" id="ARBA00022823"/>
    </source>
</evidence>
<gene>
    <name evidence="9" type="ORF">METZ01_LOCUS14961</name>
</gene>
<feature type="compositionally biased region" description="Low complexity" evidence="6">
    <location>
        <begin position="169"/>
        <end position="178"/>
    </location>
</feature>
<evidence type="ECO:0008006" key="10">
    <source>
        <dbReference type="Google" id="ProtNLM"/>
    </source>
</evidence>
<protein>
    <recommendedName>
        <fullName evidence="10">Dihydrolipoamide acetyltransferase component of pyruvate dehydrogenase complex</fullName>
    </recommendedName>
</protein>
<evidence type="ECO:0000256" key="1">
    <source>
        <dbReference type="ARBA" id="ARBA00001938"/>
    </source>
</evidence>
<organism evidence="9">
    <name type="scientific">marine metagenome</name>
    <dbReference type="NCBI Taxonomy" id="408172"/>
    <lineage>
        <taxon>unclassified sequences</taxon>
        <taxon>metagenomes</taxon>
        <taxon>ecological metagenomes</taxon>
    </lineage>
</organism>
<dbReference type="PANTHER" id="PTHR43178:SF5">
    <property type="entry name" value="LIPOAMIDE ACYLTRANSFERASE COMPONENT OF BRANCHED-CHAIN ALPHA-KETO ACID DEHYDROGENASE COMPLEX, MITOCHONDRIAL"/>
    <property type="match status" value="1"/>
</dbReference>
<dbReference type="InterPro" id="IPR000089">
    <property type="entry name" value="Biotin_lipoyl"/>
</dbReference>
<dbReference type="InterPro" id="IPR011053">
    <property type="entry name" value="Single_hybrid_motif"/>
</dbReference>
<comment type="cofactor">
    <cofactor evidence="1">
        <name>(R)-lipoate</name>
        <dbReference type="ChEBI" id="CHEBI:83088"/>
    </cofactor>
</comment>
<dbReference type="CDD" id="cd06849">
    <property type="entry name" value="lipoyl_domain"/>
    <property type="match status" value="1"/>
</dbReference>
<name>A0A381P6S3_9ZZZZ</name>
<dbReference type="PROSITE" id="PS50968">
    <property type="entry name" value="BIOTINYL_LIPOYL"/>
    <property type="match status" value="1"/>
</dbReference>
<evidence type="ECO:0000259" key="7">
    <source>
        <dbReference type="PROSITE" id="PS50968"/>
    </source>
</evidence>
<dbReference type="InterPro" id="IPR004167">
    <property type="entry name" value="PSBD"/>
</dbReference>